<organism evidence="4 5">
    <name type="scientific">Flexibacter flexilis DSM 6793</name>
    <dbReference type="NCBI Taxonomy" id="927664"/>
    <lineage>
        <taxon>Bacteria</taxon>
        <taxon>Pseudomonadati</taxon>
        <taxon>Bacteroidota</taxon>
        <taxon>Cytophagia</taxon>
        <taxon>Cytophagales</taxon>
        <taxon>Flexibacteraceae</taxon>
        <taxon>Flexibacter</taxon>
    </lineage>
</organism>
<dbReference type="GO" id="GO:0008932">
    <property type="term" value="F:lytic endotransglycosylase activity"/>
    <property type="evidence" value="ECO:0007669"/>
    <property type="project" value="TreeGrafter"/>
</dbReference>
<dbReference type="PANTHER" id="PTHR33734">
    <property type="entry name" value="LYSM DOMAIN-CONTAINING GPI-ANCHORED PROTEIN 2"/>
    <property type="match status" value="1"/>
</dbReference>
<dbReference type="Pfam" id="PF01476">
    <property type="entry name" value="LysM"/>
    <property type="match status" value="4"/>
</dbReference>
<dbReference type="AlphaFoldDB" id="A0A1I1MW58"/>
<dbReference type="EMBL" id="FOLE01000011">
    <property type="protein sequence ID" value="SFC89647.1"/>
    <property type="molecule type" value="Genomic_DNA"/>
</dbReference>
<feature type="compositionally biased region" description="Low complexity" evidence="1">
    <location>
        <begin position="468"/>
        <end position="478"/>
    </location>
</feature>
<feature type="chain" id="PRO_5011629528" evidence="2">
    <location>
        <begin position="22"/>
        <end position="762"/>
    </location>
</feature>
<dbReference type="Gene3D" id="1.10.530.10">
    <property type="match status" value="1"/>
</dbReference>
<dbReference type="SUPFAM" id="SSF54106">
    <property type="entry name" value="LysM domain"/>
    <property type="match status" value="3"/>
</dbReference>
<dbReference type="InterPro" id="IPR018392">
    <property type="entry name" value="LysM"/>
</dbReference>
<evidence type="ECO:0000313" key="5">
    <source>
        <dbReference type="Proteomes" id="UP000199514"/>
    </source>
</evidence>
<evidence type="ECO:0000256" key="1">
    <source>
        <dbReference type="SAM" id="MobiDB-lite"/>
    </source>
</evidence>
<feature type="region of interest" description="Disordered" evidence="1">
    <location>
        <begin position="549"/>
        <end position="598"/>
    </location>
</feature>
<gene>
    <name evidence="4" type="ORF">SAMN05421780_111145</name>
</gene>
<dbReference type="Pfam" id="PF01464">
    <property type="entry name" value="SLT"/>
    <property type="match status" value="1"/>
</dbReference>
<dbReference type="STRING" id="927664.SAMN05421780_111145"/>
<dbReference type="PROSITE" id="PS51782">
    <property type="entry name" value="LYSM"/>
    <property type="match status" value="4"/>
</dbReference>
<protein>
    <submittedName>
        <fullName evidence="4">Membrane-bound lytic murein transglycosylase D</fullName>
    </submittedName>
</protein>
<sequence length="762" mass="85767">MKKITIVLVLLFFGKILASHAQETVTTPEQMQFAGIELKISEKVRASIDENVQSLMKNNKYFRQKVERADAYFHIIEKVFAEENIPDDIKYLVLQESGLISDAVSTSNAVGFWQFKKATGIEMGLRIDDDVDERMNIVASSHAAAKYFKRHNFYMKNWIYAVLSHYAGLGGAKSVADPQYMGADKMELDEKTHWYVIKYLSHKVAFESVIHRTPVLPLKVLEYDDCEGKTLEQIAQETNIELEQIRFYNKWLKADKVPTDKDYVVLLPVKSDQETGLMAMINKPVVGESENIKPWKEKTGLFGWGKSKSSSEPKTDAKTGEYVSEAPIFFSWNGIKAIQARKGDNINKLALQSDISKEDFLEYNDLRNFDLIVSGQVYYIRKKHKRAKVPFHTVKDGETLWEISQNYGITMQSLLKKNRMDKPELLKAGRVLWLRRTRPESTPIEYEEVPPAPPIFPLPKKEKTDSVPQQQSQQKPKSNTALAQNKTKQNTASEPVSDKIEFVLPMDSVRAARQAALADSMLKADELQEQAAENSLDSIKIFVAGGEKLPTKKPSKEDIEELNEPVQEPTPTPEKPKSTPNSKTEPTKPATLPKTESKPVVEEMVEAVPFKVHNIEAGQTLYKVSKLYGVRVDSIVAWNNLDGTPLKLGQALKIRTDKDIVSTAPVSTPEPAPAKEKTPTPKTETIEVVVPKTKPTTPPTTTKSTVNQNNTATESVKYYTVKSGDTLYKIARENSVTVGQLKEWNNKADFSVSLGEKLVVKK</sequence>
<proteinExistence type="predicted"/>
<dbReference type="InterPro" id="IPR023346">
    <property type="entry name" value="Lysozyme-like_dom_sf"/>
</dbReference>
<keyword evidence="2" id="KW-0732">Signal</keyword>
<accession>A0A1I1MW58</accession>
<feature type="domain" description="LysM" evidence="3">
    <location>
        <begin position="390"/>
        <end position="434"/>
    </location>
</feature>
<dbReference type="InterPro" id="IPR036779">
    <property type="entry name" value="LysM_dom_sf"/>
</dbReference>
<dbReference type="CDD" id="cd00118">
    <property type="entry name" value="LysM"/>
    <property type="match status" value="4"/>
</dbReference>
<name>A0A1I1MW58_9BACT</name>
<feature type="region of interest" description="Disordered" evidence="1">
    <location>
        <begin position="663"/>
        <end position="682"/>
    </location>
</feature>
<feature type="domain" description="LysM" evidence="3">
    <location>
        <begin position="611"/>
        <end position="654"/>
    </location>
</feature>
<feature type="domain" description="LysM" evidence="3">
    <location>
        <begin position="336"/>
        <end position="380"/>
    </location>
</feature>
<evidence type="ECO:0000313" key="4">
    <source>
        <dbReference type="EMBL" id="SFC89647.1"/>
    </source>
</evidence>
<reference evidence="4 5" key="1">
    <citation type="submission" date="2016-10" db="EMBL/GenBank/DDBJ databases">
        <authorList>
            <person name="de Groot N.N."/>
        </authorList>
    </citation>
    <scope>NUCLEOTIDE SEQUENCE [LARGE SCALE GENOMIC DNA]</scope>
    <source>
        <strain evidence="4 5">DSM 6793</strain>
    </source>
</reference>
<dbReference type="OrthoDB" id="977752at2"/>
<dbReference type="Proteomes" id="UP000199514">
    <property type="component" value="Unassembled WGS sequence"/>
</dbReference>
<feature type="signal peptide" evidence="2">
    <location>
        <begin position="1"/>
        <end position="21"/>
    </location>
</feature>
<dbReference type="SMART" id="SM00257">
    <property type="entry name" value="LysM"/>
    <property type="match status" value="5"/>
</dbReference>
<dbReference type="Gene3D" id="3.10.350.10">
    <property type="entry name" value="LysM domain"/>
    <property type="match status" value="3"/>
</dbReference>
<feature type="region of interest" description="Disordered" evidence="1">
    <location>
        <begin position="444"/>
        <end position="494"/>
    </location>
</feature>
<dbReference type="CDD" id="cd16894">
    <property type="entry name" value="MltD-like"/>
    <property type="match status" value="1"/>
</dbReference>
<dbReference type="PANTHER" id="PTHR33734:SF22">
    <property type="entry name" value="MEMBRANE-BOUND LYTIC MUREIN TRANSGLYCOSYLASE D"/>
    <property type="match status" value="1"/>
</dbReference>
<feature type="compositionally biased region" description="Polar residues" evidence="1">
    <location>
        <begin position="479"/>
        <end position="494"/>
    </location>
</feature>
<evidence type="ECO:0000256" key="2">
    <source>
        <dbReference type="SAM" id="SignalP"/>
    </source>
</evidence>
<dbReference type="SUPFAM" id="SSF53955">
    <property type="entry name" value="Lysozyme-like"/>
    <property type="match status" value="1"/>
</dbReference>
<evidence type="ECO:0000259" key="3">
    <source>
        <dbReference type="PROSITE" id="PS51782"/>
    </source>
</evidence>
<dbReference type="InterPro" id="IPR008258">
    <property type="entry name" value="Transglycosylase_SLT_dom_1"/>
</dbReference>
<feature type="domain" description="LysM" evidence="3">
    <location>
        <begin position="717"/>
        <end position="760"/>
    </location>
</feature>
<keyword evidence="5" id="KW-1185">Reference proteome</keyword>
<dbReference type="RefSeq" id="WP_091515906.1">
    <property type="nucleotide sequence ID" value="NZ_FOLE01000011.1"/>
</dbReference>